<dbReference type="EMBL" id="JAACNO010002901">
    <property type="protein sequence ID" value="KAF4129939.1"/>
    <property type="molecule type" value="Genomic_DNA"/>
</dbReference>
<dbReference type="InterPro" id="IPR031825">
    <property type="entry name" value="RXLR"/>
</dbReference>
<organism evidence="6 7">
    <name type="scientific">Phytophthora infestans</name>
    <name type="common">Potato late blight agent</name>
    <name type="synonym">Botrytis infestans</name>
    <dbReference type="NCBI Taxonomy" id="4787"/>
    <lineage>
        <taxon>Eukaryota</taxon>
        <taxon>Sar</taxon>
        <taxon>Stramenopiles</taxon>
        <taxon>Oomycota</taxon>
        <taxon>Peronosporomycetes</taxon>
        <taxon>Peronosporales</taxon>
        <taxon>Peronosporaceae</taxon>
        <taxon>Phytophthora</taxon>
    </lineage>
</organism>
<protein>
    <recommendedName>
        <fullName evidence="5">RxLR effector protein</fullName>
    </recommendedName>
</protein>
<evidence type="ECO:0000256" key="1">
    <source>
        <dbReference type="ARBA" id="ARBA00004613"/>
    </source>
</evidence>
<feature type="signal peptide" evidence="5">
    <location>
        <begin position="1"/>
        <end position="21"/>
    </location>
</feature>
<dbReference type="AlphaFoldDB" id="A0A8S9TT92"/>
<evidence type="ECO:0000313" key="7">
    <source>
        <dbReference type="Proteomes" id="UP000704712"/>
    </source>
</evidence>
<gene>
    <name evidence="6" type="ORF">GN958_ATG20831</name>
</gene>
<evidence type="ECO:0000313" key="6">
    <source>
        <dbReference type="EMBL" id="KAF4129939.1"/>
    </source>
</evidence>
<comment type="similarity">
    <text evidence="2 5">Belongs to the RxLR effector family.</text>
</comment>
<evidence type="ECO:0000256" key="5">
    <source>
        <dbReference type="RuleBase" id="RU367124"/>
    </source>
</evidence>
<keyword evidence="3 5" id="KW-0964">Secreted</keyword>
<sequence>MAVRLSCLLVFVSLVVVFVACDCATGPRAREVRRGVLSDSNKFLRSENNPSRQLATASRNDEERMAVRETFMWFWNAVKIRVKMKFWLFRGKTPEEVLKKLKVTNTADKNHKYYSKYFFRYYVKYPGRQPPNLPTRVADGIMQARLRDWLEKKLSPPQVFKEMGFTGTFASARGDPQFKFFKDYSKMWSNLQVRLVKESDEAMKTRLDTWLEKQLTPPQVFKKLGLTGSFESSRDHPDYKYFEQYSKMWSNLQVRVSQAKRPAKSAEDIMIDKLYYWLKKELTPPQVFKKMGFTGTFASASGDPKYKYFVLYNKMWNAAQAGSIH</sequence>
<accession>A0A8S9TT92</accession>
<proteinExistence type="inferred from homology"/>
<comment type="subcellular location">
    <subcellularLocation>
        <location evidence="1 5">Secreted</location>
    </subcellularLocation>
</comment>
<feature type="chain" id="PRO_5044961781" description="RxLR effector protein" evidence="5">
    <location>
        <begin position="22"/>
        <end position="325"/>
    </location>
</feature>
<comment type="domain">
    <text evidence="5">The RxLR-dEER motif acts to carry the protein into the host cell cytoplasm through binding to cell surface phosphatidylinositol-3-phosphate.</text>
</comment>
<dbReference type="PROSITE" id="PS51257">
    <property type="entry name" value="PROKAR_LIPOPROTEIN"/>
    <property type="match status" value="1"/>
</dbReference>
<reference evidence="6" key="1">
    <citation type="submission" date="2020-03" db="EMBL/GenBank/DDBJ databases">
        <title>Hybrid Assembly of Korean Phytophthora infestans isolates.</title>
        <authorList>
            <person name="Prokchorchik M."/>
            <person name="Lee Y."/>
            <person name="Seo J."/>
            <person name="Cho J.-H."/>
            <person name="Park Y.-E."/>
            <person name="Jang D.-C."/>
            <person name="Im J.-S."/>
            <person name="Choi J.-G."/>
            <person name="Park H.-J."/>
            <person name="Lee G.-B."/>
            <person name="Lee Y.-G."/>
            <person name="Hong S.-Y."/>
            <person name="Cho K."/>
            <person name="Sohn K.H."/>
        </authorList>
    </citation>
    <scope>NUCLEOTIDE SEQUENCE</scope>
    <source>
        <strain evidence="6">KR_2_A2</strain>
    </source>
</reference>
<evidence type="ECO:0000256" key="2">
    <source>
        <dbReference type="ARBA" id="ARBA00010400"/>
    </source>
</evidence>
<evidence type="ECO:0000256" key="3">
    <source>
        <dbReference type="ARBA" id="ARBA00022525"/>
    </source>
</evidence>
<dbReference type="Proteomes" id="UP000704712">
    <property type="component" value="Unassembled WGS sequence"/>
</dbReference>
<keyword evidence="4 5" id="KW-0732">Signal</keyword>
<comment type="function">
    <text evidence="5">Effector that suppresses plant defense responses during pathogen infection.</text>
</comment>
<name>A0A8S9TT92_PHYIN</name>
<comment type="caution">
    <text evidence="6">The sequence shown here is derived from an EMBL/GenBank/DDBJ whole genome shotgun (WGS) entry which is preliminary data.</text>
</comment>
<dbReference type="Pfam" id="PF16810">
    <property type="entry name" value="RXLR"/>
    <property type="match status" value="1"/>
</dbReference>
<evidence type="ECO:0000256" key="4">
    <source>
        <dbReference type="ARBA" id="ARBA00022729"/>
    </source>
</evidence>